<reference evidence="13" key="1">
    <citation type="journal article" date="2011" name="Genome Biol.">
        <title>Comparative genomics of the social amoebae Dictyostelium discoideum and Dictyostelium purpureum.</title>
        <authorList>
            <consortium name="US DOE Joint Genome Institute (JGI-PGF)"/>
            <person name="Sucgang R."/>
            <person name="Kuo A."/>
            <person name="Tian X."/>
            <person name="Salerno W."/>
            <person name="Parikh A."/>
            <person name="Feasley C.L."/>
            <person name="Dalin E."/>
            <person name="Tu H."/>
            <person name="Huang E."/>
            <person name="Barry K."/>
            <person name="Lindquist E."/>
            <person name="Shapiro H."/>
            <person name="Bruce D."/>
            <person name="Schmutz J."/>
            <person name="Salamov A."/>
            <person name="Fey P."/>
            <person name="Gaudet P."/>
            <person name="Anjard C."/>
            <person name="Babu M.M."/>
            <person name="Basu S."/>
            <person name="Bushmanova Y."/>
            <person name="van der Wel H."/>
            <person name="Katoh-Kurasawa M."/>
            <person name="Dinh C."/>
            <person name="Coutinho P.M."/>
            <person name="Saito T."/>
            <person name="Elias M."/>
            <person name="Schaap P."/>
            <person name="Kay R.R."/>
            <person name="Henrissat B."/>
            <person name="Eichinger L."/>
            <person name="Rivero F."/>
            <person name="Putnam N.H."/>
            <person name="West C.M."/>
            <person name="Loomis W.F."/>
            <person name="Chisholm R.L."/>
            <person name="Shaulsky G."/>
            <person name="Strassmann J.E."/>
            <person name="Queller D.C."/>
            <person name="Kuspa A."/>
            <person name="Grigoriev I.V."/>
        </authorList>
    </citation>
    <scope>NUCLEOTIDE SEQUENCE [LARGE SCALE GENOMIC DNA]</scope>
    <source>
        <strain evidence="13">QSDP1</strain>
    </source>
</reference>
<keyword evidence="7" id="KW-0862">Zinc</keyword>
<comment type="subunit">
    <text evidence="8">Associates with the 60S ribosomal subunit of the 80S translational complex.</text>
</comment>
<feature type="binding site" evidence="8">
    <location>
        <position position="310"/>
    </location>
    <ligand>
        <name>Zn(2+)</name>
        <dbReference type="ChEBI" id="CHEBI:29105"/>
        <label>4</label>
        <note>catalytic</note>
    </ligand>
</feature>
<dbReference type="InParanoid" id="F0Z6C1"/>
<evidence type="ECO:0000256" key="6">
    <source>
        <dbReference type="ARBA" id="ARBA00022801"/>
    </source>
</evidence>
<dbReference type="GO" id="GO:0004239">
    <property type="term" value="F:initiator methionyl aminopeptidase activity"/>
    <property type="evidence" value="ECO:0007669"/>
    <property type="project" value="UniProtKB-UniRule"/>
</dbReference>
<proteinExistence type="inferred from homology"/>
<dbReference type="eggNOG" id="KOG2738">
    <property type="taxonomic scope" value="Eukaryota"/>
</dbReference>
<keyword evidence="5 9" id="KW-0863">Zinc-finger</keyword>
<dbReference type="PANTHER" id="PTHR43330">
    <property type="entry name" value="METHIONINE AMINOPEPTIDASE"/>
    <property type="match status" value="1"/>
</dbReference>
<evidence type="ECO:0000256" key="7">
    <source>
        <dbReference type="ARBA" id="ARBA00022833"/>
    </source>
</evidence>
<feature type="binding site" evidence="8">
    <location>
        <position position="277"/>
    </location>
    <ligand>
        <name>Zn(2+)</name>
        <dbReference type="ChEBI" id="CHEBI:29105"/>
        <label>4</label>
        <note>catalytic</note>
    </ligand>
</feature>
<feature type="binding site" evidence="8">
    <location>
        <position position="214"/>
    </location>
    <ligand>
        <name>Zn(2+)</name>
        <dbReference type="ChEBI" id="CHEBI:29105"/>
        <label>4</label>
        <note>catalytic</note>
    </ligand>
</feature>
<dbReference type="GO" id="GO:0008270">
    <property type="term" value="F:zinc ion binding"/>
    <property type="evidence" value="ECO:0007669"/>
    <property type="project" value="UniProtKB-KW"/>
</dbReference>
<feature type="binding site" evidence="8">
    <location>
        <position position="341"/>
    </location>
    <ligand>
        <name>Zn(2+)</name>
        <dbReference type="ChEBI" id="CHEBI:29105"/>
        <label>3</label>
    </ligand>
</feature>
<feature type="binding site" evidence="8">
    <location>
        <position position="203"/>
    </location>
    <ligand>
        <name>Zn(2+)</name>
        <dbReference type="ChEBI" id="CHEBI:29105"/>
        <label>3</label>
    </ligand>
</feature>
<dbReference type="InterPro" id="IPR036005">
    <property type="entry name" value="Creatinase/aminopeptidase-like"/>
</dbReference>
<dbReference type="Pfam" id="PF15801">
    <property type="entry name" value="zf-C6H2"/>
    <property type="match status" value="1"/>
</dbReference>
<comment type="similarity">
    <text evidence="8 9">Belongs to the peptidase M24A family. Methionine aminopeptidase type 1 subfamily.</text>
</comment>
<evidence type="ECO:0000256" key="1">
    <source>
        <dbReference type="ARBA" id="ARBA00022438"/>
    </source>
</evidence>
<evidence type="ECO:0000259" key="11">
    <source>
        <dbReference type="PROSITE" id="PS52013"/>
    </source>
</evidence>
<dbReference type="EC" id="3.4.11.18" evidence="10"/>
<dbReference type="EMBL" id="GL870942">
    <property type="protein sequence ID" value="EGC40464.1"/>
    <property type="molecule type" value="Genomic_DNA"/>
</dbReference>
<evidence type="ECO:0000256" key="2">
    <source>
        <dbReference type="ARBA" id="ARBA00022490"/>
    </source>
</evidence>
<dbReference type="GeneID" id="10503483"/>
<comment type="cofactor">
    <cofactor evidence="8">
        <name>Zn(2+)</name>
        <dbReference type="ChEBI" id="CHEBI:29105"/>
    </cofactor>
    <cofactor evidence="8">
        <name>Co(2+)</name>
        <dbReference type="ChEBI" id="CHEBI:48828"/>
    </cofactor>
    <cofactor evidence="8">
        <name>Mn(2+)</name>
        <dbReference type="ChEBI" id="CHEBI:29035"/>
    </cofactor>
    <cofactor evidence="8">
        <name>Fe(2+)</name>
        <dbReference type="ChEBI" id="CHEBI:29033"/>
    </cofactor>
    <text evidence="8">Binds 2 divalent metal cations per subunit. Has a high-affinity and a low affinity metal-binding site. The true nature of the physiological cofactor is under debate. The enzyme is active with zinc, cobalt, manganese or divalent iron ions. Has high activity with zinc; zinc cofactor is transferred into the active site region by the ZNG1 zinc chaperone.</text>
</comment>
<dbReference type="Proteomes" id="UP000001064">
    <property type="component" value="Unassembled WGS sequence"/>
</dbReference>
<dbReference type="PRINTS" id="PR00599">
    <property type="entry name" value="MAPEPTIDASE"/>
</dbReference>
<dbReference type="AlphaFoldDB" id="F0Z6C1"/>
<evidence type="ECO:0000313" key="12">
    <source>
        <dbReference type="EMBL" id="EGC40464.1"/>
    </source>
</evidence>
<evidence type="ECO:0000256" key="5">
    <source>
        <dbReference type="ARBA" id="ARBA00022771"/>
    </source>
</evidence>
<keyword evidence="3 8" id="KW-0645">Protease</keyword>
<evidence type="ECO:0000256" key="8">
    <source>
        <dbReference type="HAMAP-Rule" id="MF_03174"/>
    </source>
</evidence>
<evidence type="ECO:0000256" key="4">
    <source>
        <dbReference type="ARBA" id="ARBA00022723"/>
    </source>
</evidence>
<dbReference type="InterPro" id="IPR000994">
    <property type="entry name" value="Pept_M24"/>
</dbReference>
<dbReference type="SUPFAM" id="SSF55920">
    <property type="entry name" value="Creatinase/aminopeptidase"/>
    <property type="match status" value="1"/>
</dbReference>
<dbReference type="GO" id="GO:0005829">
    <property type="term" value="C:cytosol"/>
    <property type="evidence" value="ECO:0000318"/>
    <property type="project" value="GO_Central"/>
</dbReference>
<keyword evidence="1 8" id="KW-0031">Aminopeptidase</keyword>
<dbReference type="HAMAP" id="MF_01974">
    <property type="entry name" value="MetAP_1"/>
    <property type="match status" value="1"/>
</dbReference>
<evidence type="ECO:0000313" key="13">
    <source>
        <dbReference type="Proteomes" id="UP000001064"/>
    </source>
</evidence>
<evidence type="ECO:0000256" key="10">
    <source>
        <dbReference type="RuleBase" id="RU003653"/>
    </source>
</evidence>
<organism evidence="12 13">
    <name type="scientific">Dictyostelium purpureum</name>
    <name type="common">Slime mold</name>
    <dbReference type="NCBI Taxonomy" id="5786"/>
    <lineage>
        <taxon>Eukaryota</taxon>
        <taxon>Amoebozoa</taxon>
        <taxon>Evosea</taxon>
        <taxon>Eumycetozoa</taxon>
        <taxon>Dictyostelia</taxon>
        <taxon>Dictyosteliales</taxon>
        <taxon>Dictyosteliaceae</taxon>
        <taxon>Dictyostelium</taxon>
    </lineage>
</organism>
<feature type="domain" description="C6H2-type" evidence="11">
    <location>
        <begin position="2"/>
        <end position="56"/>
    </location>
</feature>
<sequence>MVTVCATPGCGKYAKLQCPTCFNLNLDNPSNFCSQACFKSFWPIHKIYHQPSTGNSDDLPAKFKNYDFTGSLRPAKVTPMRKVPEGIELPDHAISSIPLKEKEAYRKNAPIIVYKPDEIEIMRHLAKMSREVLDIAGNVAKVGMTTEEIDIIVHNAIVERGAYPSPLNYYQFPKSCCTSINEVICHGIPDERPLQDGDILNVDVSLYWKGYHCDLNETFLIGNVDEQGKKLVQTAYECLELAIAICKPGVLYRELGNVIQKHAKKNGFSVVKNFCGHGTGRLFHCVPDVPHYSNNKAVGVMKPGHVFTIEPMINEGTWQDQFWPDGWTAVTADGKRSAQFEHTLLITDTGVEVLSKRAVGSYIDRHF</sequence>
<dbReference type="STRING" id="5786.F0Z6C1"/>
<dbReference type="PANTHER" id="PTHR43330:SF7">
    <property type="entry name" value="METHIONINE AMINOPEPTIDASE 1"/>
    <property type="match status" value="1"/>
</dbReference>
<comment type="subcellular location">
    <subcellularLocation>
        <location evidence="8">Cytoplasm</location>
    </subcellularLocation>
</comment>
<dbReference type="InterPro" id="IPR002467">
    <property type="entry name" value="Pept_M24A_MAP1"/>
</dbReference>
<keyword evidence="4 8" id="KW-0479">Metal-binding</keyword>
<dbReference type="Gene3D" id="3.90.230.10">
    <property type="entry name" value="Creatinase/methionine aminopeptidase superfamily"/>
    <property type="match status" value="1"/>
</dbReference>
<keyword evidence="6 8" id="KW-0378">Hydrolase</keyword>
<protein>
    <recommendedName>
        <fullName evidence="10">Methionine aminopeptidase</fullName>
        <ecNumber evidence="10">3.4.11.18</ecNumber>
    </recommendedName>
</protein>
<dbReference type="OMA" id="FYGDHAY"/>
<evidence type="ECO:0000256" key="9">
    <source>
        <dbReference type="PROSITE-ProRule" id="PRU01357"/>
    </source>
</evidence>
<dbReference type="RefSeq" id="XP_003283011.1">
    <property type="nucleotide sequence ID" value="XM_003282963.1"/>
</dbReference>
<feature type="binding site" evidence="8">
    <location>
        <position position="341"/>
    </location>
    <ligand>
        <name>Zn(2+)</name>
        <dbReference type="ChEBI" id="CHEBI:29105"/>
        <label>4</label>
        <note>catalytic</note>
    </ligand>
</feature>
<feature type="binding site" evidence="8">
    <location>
        <position position="284"/>
    </location>
    <ligand>
        <name>a protein</name>
        <dbReference type="ChEBI" id="CHEBI:16541"/>
    </ligand>
    <ligandPart>
        <name>N-terminal L-methionine residue</name>
        <dbReference type="ChEBI" id="CHEBI:64731"/>
    </ligandPart>
</feature>
<name>F0Z6C1_DICPU</name>
<comment type="function">
    <text evidence="8 10">Cotranslationally removes the N-terminal methionine from nascent proteins. The N-terminal methionine is often cleaved when the second residue in the primary sequence is small and uncharged (Met-Ala-, Cys, Gly, Pro, Ser, Thr, or Val).</text>
</comment>
<dbReference type="CDD" id="cd01086">
    <property type="entry name" value="MetAP1"/>
    <property type="match status" value="1"/>
</dbReference>
<dbReference type="GO" id="GO:0070006">
    <property type="term" value="F:metalloaminopeptidase activity"/>
    <property type="evidence" value="ECO:0000318"/>
    <property type="project" value="GO_Central"/>
</dbReference>
<keyword evidence="2 8" id="KW-0963">Cytoplasm</keyword>
<feature type="binding site" evidence="8">
    <location>
        <position position="214"/>
    </location>
    <ligand>
        <name>Zn(2+)</name>
        <dbReference type="ChEBI" id="CHEBI:29105"/>
        <label>3</label>
    </ligand>
</feature>
<gene>
    <name evidence="12" type="ORF">DICPUDRAFT_146582</name>
</gene>
<feature type="binding site" evidence="8">
    <location>
        <position position="186"/>
    </location>
    <ligand>
        <name>a protein</name>
        <dbReference type="ChEBI" id="CHEBI:16541"/>
    </ligand>
    <ligandPart>
        <name>N-terminal L-methionine residue</name>
        <dbReference type="ChEBI" id="CHEBI:64731"/>
    </ligandPart>
</feature>
<dbReference type="MEROPS" id="M24.017"/>
<dbReference type="Pfam" id="PF00557">
    <property type="entry name" value="Peptidase_M24"/>
    <property type="match status" value="1"/>
</dbReference>
<dbReference type="PROSITE" id="PS52013">
    <property type="entry name" value="ZF_C6H2"/>
    <property type="match status" value="1"/>
</dbReference>
<dbReference type="InterPro" id="IPR031615">
    <property type="entry name" value="Zfn-C6H2"/>
</dbReference>
<dbReference type="KEGG" id="dpp:DICPUDRAFT_146582"/>
<comment type="catalytic activity">
    <reaction evidence="8 10">
        <text>Release of N-terminal amino acids, preferentially methionine, from peptides and arylamides.</text>
        <dbReference type="EC" id="3.4.11.18"/>
    </reaction>
</comment>
<keyword evidence="13" id="KW-1185">Reference proteome</keyword>
<dbReference type="OrthoDB" id="3209743at2759"/>
<dbReference type="NCBIfam" id="TIGR00500">
    <property type="entry name" value="met_pdase_I"/>
    <property type="match status" value="1"/>
</dbReference>
<evidence type="ECO:0000256" key="3">
    <source>
        <dbReference type="ARBA" id="ARBA00022670"/>
    </source>
</evidence>
<accession>F0Z6C1</accession>
<dbReference type="InterPro" id="IPR001714">
    <property type="entry name" value="Pept_M24_MAP"/>
</dbReference>
<comment type="cofactor">
    <cofactor evidence="10">
        <name>Co(2+)</name>
        <dbReference type="ChEBI" id="CHEBI:48828"/>
    </cofactor>
    <cofactor evidence="10">
        <name>Zn(2+)</name>
        <dbReference type="ChEBI" id="CHEBI:29105"/>
    </cofactor>
    <cofactor evidence="10">
        <name>Mn(2+)</name>
        <dbReference type="ChEBI" id="CHEBI:29035"/>
    </cofactor>
    <cofactor evidence="10">
        <name>Fe(2+)</name>
        <dbReference type="ChEBI" id="CHEBI:29033"/>
    </cofactor>
    <text evidence="10">Binds 2 divalent metal cations per subunit. Has a high-affinity and a low affinity metal-binding site. The true nature of the physiological cofactor is under debate. The enzyme is active with cobalt, zinc, manganese or divalent iron ions.</text>
</comment>
<dbReference type="GO" id="GO:0006508">
    <property type="term" value="P:proteolysis"/>
    <property type="evidence" value="ECO:0007669"/>
    <property type="project" value="UniProtKB-KW"/>
</dbReference>
<dbReference type="VEuPathDB" id="AmoebaDB:DICPUDRAFT_146582"/>